<gene>
    <name evidence="2" type="ORF">H2515_04920</name>
</gene>
<dbReference type="RefSeq" id="WP_198661044.1">
    <property type="nucleotide sequence ID" value="NZ_CP059488.1"/>
</dbReference>
<feature type="compositionally biased region" description="Basic and acidic residues" evidence="1">
    <location>
        <begin position="1"/>
        <end position="23"/>
    </location>
</feature>
<protein>
    <submittedName>
        <fullName evidence="2">Uncharacterized protein</fullName>
    </submittedName>
</protein>
<dbReference type="AlphaFoldDB" id="A0A7T4WFD1"/>
<reference evidence="2 3" key="1">
    <citation type="submission" date="2020-07" db="EMBL/GenBank/DDBJ databases">
        <title>Complete genome sequence analysis of Acidithiobacillus ferrivorans XJFY6S-08 reveals extreme environmental adaptation to alpine acid mine drainage.</title>
        <authorList>
            <person name="Yan L."/>
            <person name="Ni Y."/>
        </authorList>
    </citation>
    <scope>NUCLEOTIDE SEQUENCE [LARGE SCALE GENOMIC DNA]</scope>
    <source>
        <strain evidence="2 3">XJFY6S-08</strain>
    </source>
</reference>
<name>A0A7T4WFD1_9PROT</name>
<sequence>MMDHKDRLPPSDEKNASQEHVDTPDPFADFDLSESVGYSALSGLDVGECTEQDDALLQSLFPTRVVFHQVPTTGRSDAVVQEFVRLEKTPLDLRHVPEVSVFIQLRAEFPWLEETISVLDHACMLARRVMASCGCRLYYWWALRASARHHSFDAFASWRRCRIW</sequence>
<dbReference type="Proteomes" id="UP000595420">
    <property type="component" value="Chromosome"/>
</dbReference>
<evidence type="ECO:0000313" key="2">
    <source>
        <dbReference type="EMBL" id="QQD73605.1"/>
    </source>
</evidence>
<organism evidence="2 3">
    <name type="scientific">Acidithiobacillus ferrivorans</name>
    <dbReference type="NCBI Taxonomy" id="160808"/>
    <lineage>
        <taxon>Bacteria</taxon>
        <taxon>Pseudomonadati</taxon>
        <taxon>Pseudomonadota</taxon>
        <taxon>Acidithiobacillia</taxon>
        <taxon>Acidithiobacillales</taxon>
        <taxon>Acidithiobacillaceae</taxon>
        <taxon>Acidithiobacillus</taxon>
    </lineage>
</organism>
<dbReference type="EMBL" id="CP059488">
    <property type="protein sequence ID" value="QQD73605.1"/>
    <property type="molecule type" value="Genomic_DNA"/>
</dbReference>
<proteinExistence type="predicted"/>
<evidence type="ECO:0000313" key="3">
    <source>
        <dbReference type="Proteomes" id="UP000595420"/>
    </source>
</evidence>
<feature type="region of interest" description="Disordered" evidence="1">
    <location>
        <begin position="1"/>
        <end position="26"/>
    </location>
</feature>
<accession>A0A7T4WFD1</accession>
<evidence type="ECO:0000256" key="1">
    <source>
        <dbReference type="SAM" id="MobiDB-lite"/>
    </source>
</evidence>